<name>A0A323UWE5_9RHOO</name>
<reference evidence="6 7" key="1">
    <citation type="submission" date="2018-06" db="EMBL/GenBank/DDBJ databases">
        <title>Azoarcus communis strain SWub3 genome.</title>
        <authorList>
            <person name="Zorraquino Salvo V."/>
            <person name="Toubiana D."/>
            <person name="Blumwald E."/>
        </authorList>
    </citation>
    <scope>NUCLEOTIDE SEQUENCE [LARGE SCALE GENOMIC DNA]</scope>
    <source>
        <strain evidence="6 7">SWub3</strain>
    </source>
</reference>
<dbReference type="InterPro" id="IPR028081">
    <property type="entry name" value="Leu-bd"/>
</dbReference>
<evidence type="ECO:0000313" key="7">
    <source>
        <dbReference type="Proteomes" id="UP000248259"/>
    </source>
</evidence>
<dbReference type="AlphaFoldDB" id="A0A323UWE5"/>
<evidence type="ECO:0000259" key="5">
    <source>
        <dbReference type="Pfam" id="PF13458"/>
    </source>
</evidence>
<dbReference type="RefSeq" id="WP_110523981.1">
    <property type="nucleotide sequence ID" value="NZ_QKOE01000005.1"/>
</dbReference>
<feature type="domain" description="Leucine-binding protein" evidence="5">
    <location>
        <begin position="28"/>
        <end position="370"/>
    </location>
</feature>
<accession>A0A323UWE5</accession>
<dbReference type="InterPro" id="IPR028082">
    <property type="entry name" value="Peripla_BP_I"/>
</dbReference>
<comment type="caution">
    <text evidence="6">The sequence shown here is derived from an EMBL/GenBank/DDBJ whole genome shotgun (WGS) entry which is preliminary data.</text>
</comment>
<gene>
    <name evidence="6" type="ORF">DNK49_08810</name>
</gene>
<dbReference type="PRINTS" id="PR00337">
    <property type="entry name" value="LEUILEVALBP"/>
</dbReference>
<keyword evidence="4" id="KW-0029">Amino-acid transport</keyword>
<proteinExistence type="inferred from homology"/>
<dbReference type="PANTHER" id="PTHR47235">
    <property type="entry name" value="BLR6548 PROTEIN"/>
    <property type="match status" value="1"/>
</dbReference>
<dbReference type="Proteomes" id="UP000248259">
    <property type="component" value="Unassembled WGS sequence"/>
</dbReference>
<dbReference type="InterPro" id="IPR000709">
    <property type="entry name" value="Leu_Ile_Val-bd"/>
</dbReference>
<keyword evidence="3" id="KW-0732">Signal</keyword>
<dbReference type="OrthoDB" id="8871989at2"/>
<dbReference type="PANTHER" id="PTHR47235:SF1">
    <property type="entry name" value="BLR6548 PROTEIN"/>
    <property type="match status" value="1"/>
</dbReference>
<dbReference type="Gene3D" id="3.40.50.2300">
    <property type="match status" value="2"/>
</dbReference>
<protein>
    <submittedName>
        <fullName evidence="6">Amino acid-binding protein</fullName>
    </submittedName>
</protein>
<comment type="similarity">
    <text evidence="1">Belongs to the leucine-binding protein family.</text>
</comment>
<dbReference type="Pfam" id="PF13458">
    <property type="entry name" value="Peripla_BP_6"/>
    <property type="match status" value="1"/>
</dbReference>
<dbReference type="GO" id="GO:0006865">
    <property type="term" value="P:amino acid transport"/>
    <property type="evidence" value="ECO:0007669"/>
    <property type="project" value="UniProtKB-KW"/>
</dbReference>
<dbReference type="EMBL" id="QKOE01000005">
    <property type="protein sequence ID" value="PZA16755.1"/>
    <property type="molecule type" value="Genomic_DNA"/>
</dbReference>
<organism evidence="6 7">
    <name type="scientific">Parazoarcus communis SWub3 = DSM 12120</name>
    <dbReference type="NCBI Taxonomy" id="1121029"/>
    <lineage>
        <taxon>Bacteria</taxon>
        <taxon>Pseudomonadati</taxon>
        <taxon>Pseudomonadota</taxon>
        <taxon>Betaproteobacteria</taxon>
        <taxon>Rhodocyclales</taxon>
        <taxon>Zoogloeaceae</taxon>
        <taxon>Parazoarcus</taxon>
    </lineage>
</organism>
<evidence type="ECO:0000256" key="2">
    <source>
        <dbReference type="ARBA" id="ARBA00022448"/>
    </source>
</evidence>
<evidence type="ECO:0000256" key="1">
    <source>
        <dbReference type="ARBA" id="ARBA00010062"/>
    </source>
</evidence>
<dbReference type="SUPFAM" id="SSF53822">
    <property type="entry name" value="Periplasmic binding protein-like I"/>
    <property type="match status" value="1"/>
</dbReference>
<evidence type="ECO:0000256" key="4">
    <source>
        <dbReference type="ARBA" id="ARBA00022970"/>
    </source>
</evidence>
<keyword evidence="2" id="KW-0813">Transport</keyword>
<sequence>MNLLSRGLLTLSTLVVFIAPVFGKDLVVAQVAPFSGPQAVTGKAIHAGARLYFDQVNAEGGIGGARLRFETRDDAQQPAETVRLTREVVQQLAPVALIGTVGTSNLQAVINDGVLVRAGLPLVGAVSGASGVVGGRNVFVVKASYHDEVNRLFASLAALQVTRLGLVIQDDGLGADVSAGAEAAAGRNGVVISARAAYARNTTEVAPAVQAMLQARPQAIFLGATTAAAIEFVRQYRAQGGDATLYGMSIIDSKQLLDQLGPELARGYAFSAVLPLESQTTLELVREYLRLRRKSTDPDLSARSIEGFVAAKVLVTALRAVASESRAEPTPAMVLRALQSMRRADMGGYVLDFSQPGRSASTHVDFAMFGSGGKVVH</sequence>
<evidence type="ECO:0000256" key="3">
    <source>
        <dbReference type="ARBA" id="ARBA00022729"/>
    </source>
</evidence>
<dbReference type="CDD" id="cd06326">
    <property type="entry name" value="PBP1_ABC_ligand_binding-like"/>
    <property type="match status" value="1"/>
</dbReference>
<evidence type="ECO:0000313" key="6">
    <source>
        <dbReference type="EMBL" id="PZA16755.1"/>
    </source>
</evidence>
<keyword evidence="7" id="KW-1185">Reference proteome</keyword>